<dbReference type="AlphaFoldDB" id="A0A843WAX8"/>
<evidence type="ECO:0008006" key="5">
    <source>
        <dbReference type="Google" id="ProtNLM"/>
    </source>
</evidence>
<name>A0A843WAX8_COLES</name>
<reference evidence="3" key="1">
    <citation type="submission" date="2017-07" db="EMBL/GenBank/DDBJ databases">
        <title>Taro Niue Genome Assembly and Annotation.</title>
        <authorList>
            <person name="Atibalentja N."/>
            <person name="Keating K."/>
            <person name="Fields C.J."/>
        </authorList>
    </citation>
    <scope>NUCLEOTIDE SEQUENCE</scope>
    <source>
        <strain evidence="3">Niue_2</strain>
        <tissue evidence="3">Leaf</tissue>
    </source>
</reference>
<accession>A0A843WAX8</accession>
<gene>
    <name evidence="3" type="ORF">Taro_036819</name>
</gene>
<feature type="compositionally biased region" description="Basic and acidic residues" evidence="1">
    <location>
        <begin position="71"/>
        <end position="80"/>
    </location>
</feature>
<evidence type="ECO:0000256" key="2">
    <source>
        <dbReference type="SAM" id="SignalP"/>
    </source>
</evidence>
<evidence type="ECO:0000313" key="3">
    <source>
        <dbReference type="EMBL" id="MQM04028.1"/>
    </source>
</evidence>
<dbReference type="Proteomes" id="UP000652761">
    <property type="component" value="Unassembled WGS sequence"/>
</dbReference>
<organism evidence="3 4">
    <name type="scientific">Colocasia esculenta</name>
    <name type="common">Wild taro</name>
    <name type="synonym">Arum esculentum</name>
    <dbReference type="NCBI Taxonomy" id="4460"/>
    <lineage>
        <taxon>Eukaryota</taxon>
        <taxon>Viridiplantae</taxon>
        <taxon>Streptophyta</taxon>
        <taxon>Embryophyta</taxon>
        <taxon>Tracheophyta</taxon>
        <taxon>Spermatophyta</taxon>
        <taxon>Magnoliopsida</taxon>
        <taxon>Liliopsida</taxon>
        <taxon>Araceae</taxon>
        <taxon>Aroideae</taxon>
        <taxon>Colocasieae</taxon>
        <taxon>Colocasia</taxon>
    </lineage>
</organism>
<proteinExistence type="predicted"/>
<protein>
    <recommendedName>
        <fullName evidence="5">Secreted protein</fullName>
    </recommendedName>
</protein>
<feature type="region of interest" description="Disordered" evidence="1">
    <location>
        <begin position="61"/>
        <end position="80"/>
    </location>
</feature>
<sequence>MPHFPLSPFPSSSSSFFLSRALSCSLTVLGVRGARGEEVSSPSCRGCARGAWSEEEVRLLSSGRGHVGQRRRGDSRRPRS</sequence>
<feature type="chain" id="PRO_5032348603" description="Secreted protein" evidence="2">
    <location>
        <begin position="37"/>
        <end position="80"/>
    </location>
</feature>
<evidence type="ECO:0000256" key="1">
    <source>
        <dbReference type="SAM" id="MobiDB-lite"/>
    </source>
</evidence>
<keyword evidence="4" id="KW-1185">Reference proteome</keyword>
<evidence type="ECO:0000313" key="4">
    <source>
        <dbReference type="Proteomes" id="UP000652761"/>
    </source>
</evidence>
<dbReference type="EMBL" id="NMUH01003142">
    <property type="protein sequence ID" value="MQM04028.1"/>
    <property type="molecule type" value="Genomic_DNA"/>
</dbReference>
<keyword evidence="2" id="KW-0732">Signal</keyword>
<comment type="caution">
    <text evidence="3">The sequence shown here is derived from an EMBL/GenBank/DDBJ whole genome shotgun (WGS) entry which is preliminary data.</text>
</comment>
<feature type="signal peptide" evidence="2">
    <location>
        <begin position="1"/>
        <end position="36"/>
    </location>
</feature>